<dbReference type="Proteomes" id="UP001374893">
    <property type="component" value="Chromosome"/>
</dbReference>
<feature type="transmembrane region" description="Helical" evidence="1">
    <location>
        <begin position="101"/>
        <end position="120"/>
    </location>
</feature>
<keyword evidence="1" id="KW-0812">Transmembrane</keyword>
<dbReference type="EMBL" id="AP024702">
    <property type="protein sequence ID" value="BCX49904.1"/>
    <property type="molecule type" value="Genomic_DNA"/>
</dbReference>
<evidence type="ECO:0000313" key="2">
    <source>
        <dbReference type="EMBL" id="BCX49904.1"/>
    </source>
</evidence>
<sequence>MDSELQKLESELRSLRPDALDGALADRLEMAIDGSLEELDDGMRAFERSLGETRPAALRADLSSGLLEILESHPFPSPSKVVPFPGEAKQAVSRSKSRSSWWAAAAAVAIAGGLTAYFMGPADGGSPRVAESPQPRAGGIASDMDPAAFVPASFQSGVSDTRDMGVVWNRGDAMRVVKVIYHDKVKLLNEKGETYEVKVPRVEYIVVPEQVQ</sequence>
<organism evidence="2 3">
    <name type="scientific">Haloferula helveola</name>
    <dbReference type="NCBI Taxonomy" id="490095"/>
    <lineage>
        <taxon>Bacteria</taxon>
        <taxon>Pseudomonadati</taxon>
        <taxon>Verrucomicrobiota</taxon>
        <taxon>Verrucomicrobiia</taxon>
        <taxon>Verrucomicrobiales</taxon>
        <taxon>Verrucomicrobiaceae</taxon>
        <taxon>Haloferula</taxon>
    </lineage>
</organism>
<evidence type="ECO:0000256" key="1">
    <source>
        <dbReference type="SAM" id="Phobius"/>
    </source>
</evidence>
<name>A0ABM7RJX2_9BACT</name>
<keyword evidence="1" id="KW-0472">Membrane</keyword>
<keyword evidence="1" id="KW-1133">Transmembrane helix</keyword>
<dbReference type="RefSeq" id="WP_338686719.1">
    <property type="nucleotide sequence ID" value="NZ_AP024702.1"/>
</dbReference>
<accession>A0ABM7RJX2</accession>
<evidence type="ECO:0000313" key="3">
    <source>
        <dbReference type="Proteomes" id="UP001374893"/>
    </source>
</evidence>
<reference evidence="2 3" key="1">
    <citation type="submission" date="2021-06" db="EMBL/GenBank/DDBJ databases">
        <title>Complete genome of Haloferula helveola possessing various polysaccharide degrading enzymes.</title>
        <authorList>
            <person name="Takami H."/>
            <person name="Huang C."/>
            <person name="Hamasaki K."/>
        </authorList>
    </citation>
    <scope>NUCLEOTIDE SEQUENCE [LARGE SCALE GENOMIC DNA]</scope>
    <source>
        <strain evidence="2 3">CN-1</strain>
    </source>
</reference>
<gene>
    <name evidence="2" type="ORF">HAHE_38120</name>
</gene>
<proteinExistence type="predicted"/>
<protein>
    <submittedName>
        <fullName evidence="2">Uncharacterized protein</fullName>
    </submittedName>
</protein>
<keyword evidence="3" id="KW-1185">Reference proteome</keyword>